<evidence type="ECO:0000256" key="2">
    <source>
        <dbReference type="SAM" id="SignalP"/>
    </source>
</evidence>
<comment type="caution">
    <text evidence="3">The sequence shown here is derived from an EMBL/GenBank/DDBJ whole genome shotgun (WGS) entry which is preliminary data.</text>
</comment>
<evidence type="ECO:0000256" key="1">
    <source>
        <dbReference type="SAM" id="MobiDB-lite"/>
    </source>
</evidence>
<feature type="signal peptide" evidence="2">
    <location>
        <begin position="1"/>
        <end position="19"/>
    </location>
</feature>
<evidence type="ECO:0000313" key="4">
    <source>
        <dbReference type="Proteomes" id="UP001219934"/>
    </source>
</evidence>
<dbReference type="AlphaFoldDB" id="A0AAD6B215"/>
<feature type="region of interest" description="Disordered" evidence="1">
    <location>
        <begin position="33"/>
        <end position="61"/>
    </location>
</feature>
<keyword evidence="2" id="KW-0732">Signal</keyword>
<proteinExistence type="predicted"/>
<dbReference type="Proteomes" id="UP001219934">
    <property type="component" value="Unassembled WGS sequence"/>
</dbReference>
<sequence length="61" mass="6757">MNVAVVWRLDQWMAVAVMGLRVWLAPQADMGRQRGFSEAKKPQGSAKEGTILSVKKEGRVS</sequence>
<feature type="non-terminal residue" evidence="3">
    <location>
        <position position="61"/>
    </location>
</feature>
<evidence type="ECO:0000313" key="3">
    <source>
        <dbReference type="EMBL" id="KAJ4935287.1"/>
    </source>
</evidence>
<reference evidence="3" key="1">
    <citation type="submission" date="2022-11" db="EMBL/GenBank/DDBJ databases">
        <title>Chromosome-level genome of Pogonophryne albipinna.</title>
        <authorList>
            <person name="Jo E."/>
        </authorList>
    </citation>
    <scope>NUCLEOTIDE SEQUENCE</scope>
    <source>
        <strain evidence="3">SGF0006</strain>
        <tissue evidence="3">Muscle</tissue>
    </source>
</reference>
<keyword evidence="4" id="KW-1185">Reference proteome</keyword>
<name>A0AAD6B215_9TELE</name>
<dbReference type="EMBL" id="JAPTMU010000011">
    <property type="protein sequence ID" value="KAJ4935287.1"/>
    <property type="molecule type" value="Genomic_DNA"/>
</dbReference>
<feature type="chain" id="PRO_5042237605" evidence="2">
    <location>
        <begin position="20"/>
        <end position="61"/>
    </location>
</feature>
<accession>A0AAD6B215</accession>
<organism evidence="3 4">
    <name type="scientific">Pogonophryne albipinna</name>
    <dbReference type="NCBI Taxonomy" id="1090488"/>
    <lineage>
        <taxon>Eukaryota</taxon>
        <taxon>Metazoa</taxon>
        <taxon>Chordata</taxon>
        <taxon>Craniata</taxon>
        <taxon>Vertebrata</taxon>
        <taxon>Euteleostomi</taxon>
        <taxon>Actinopterygii</taxon>
        <taxon>Neopterygii</taxon>
        <taxon>Teleostei</taxon>
        <taxon>Neoteleostei</taxon>
        <taxon>Acanthomorphata</taxon>
        <taxon>Eupercaria</taxon>
        <taxon>Perciformes</taxon>
        <taxon>Notothenioidei</taxon>
        <taxon>Pogonophryne</taxon>
    </lineage>
</organism>
<gene>
    <name evidence="3" type="ORF">JOQ06_016823</name>
</gene>
<protein>
    <submittedName>
        <fullName evidence="3">Uncharacterized protein</fullName>
    </submittedName>
</protein>